<dbReference type="InterPro" id="IPR016032">
    <property type="entry name" value="Sig_transdc_resp-reg_C-effctor"/>
</dbReference>
<dbReference type="InterPro" id="IPR011006">
    <property type="entry name" value="CheY-like_superfamily"/>
</dbReference>
<feature type="modified residue" description="4-aspartylphosphate" evidence="5">
    <location>
        <position position="60"/>
    </location>
</feature>
<dbReference type="Gene3D" id="3.40.50.2300">
    <property type="match status" value="1"/>
</dbReference>
<dbReference type="SUPFAM" id="SSF52172">
    <property type="entry name" value="CheY-like"/>
    <property type="match status" value="1"/>
</dbReference>
<evidence type="ECO:0000259" key="7">
    <source>
        <dbReference type="PROSITE" id="PS50110"/>
    </source>
</evidence>
<dbReference type="InterPro" id="IPR036388">
    <property type="entry name" value="WH-like_DNA-bd_sf"/>
</dbReference>
<keyword evidence="4" id="KW-0804">Transcription</keyword>
<evidence type="ECO:0000256" key="5">
    <source>
        <dbReference type="PROSITE-ProRule" id="PRU00169"/>
    </source>
</evidence>
<keyword evidence="1 5" id="KW-0597">Phosphoprotein</keyword>
<dbReference type="AlphaFoldDB" id="A0AA95H7X1"/>
<dbReference type="SMART" id="SM00421">
    <property type="entry name" value="HTH_LUXR"/>
    <property type="match status" value="1"/>
</dbReference>
<gene>
    <name evidence="8" type="ORF">QJT80_10495</name>
</gene>
<evidence type="ECO:0000256" key="3">
    <source>
        <dbReference type="ARBA" id="ARBA00023125"/>
    </source>
</evidence>
<reference evidence="8" key="2">
    <citation type="submission" date="2023-04" db="EMBL/GenBank/DDBJ databases">
        <authorList>
            <person name="Beletskiy A.V."/>
            <person name="Mardanov A.V."/>
            <person name="Ravin N.V."/>
        </authorList>
    </citation>
    <scope>NUCLEOTIDE SEQUENCE</scope>
    <source>
        <strain evidence="8">GKL-01</strain>
    </source>
</reference>
<dbReference type="PANTHER" id="PTHR43214:SF41">
    <property type="entry name" value="NITRATE_NITRITE RESPONSE REGULATOR PROTEIN NARP"/>
    <property type="match status" value="1"/>
</dbReference>
<dbReference type="GO" id="GO:0003677">
    <property type="term" value="F:DNA binding"/>
    <property type="evidence" value="ECO:0007669"/>
    <property type="project" value="UniProtKB-KW"/>
</dbReference>
<dbReference type="KEGG" id="tdu:QJT80_10495"/>
<dbReference type="SUPFAM" id="SSF46894">
    <property type="entry name" value="C-terminal effector domain of the bipartite response regulators"/>
    <property type="match status" value="1"/>
</dbReference>
<dbReference type="InterPro" id="IPR058245">
    <property type="entry name" value="NreC/VraR/RcsB-like_REC"/>
</dbReference>
<dbReference type="EMBL" id="CP124755">
    <property type="protein sequence ID" value="WGZ89929.1"/>
    <property type="molecule type" value="Genomic_DNA"/>
</dbReference>
<dbReference type="CDD" id="cd06170">
    <property type="entry name" value="LuxR_C_like"/>
    <property type="match status" value="1"/>
</dbReference>
<protein>
    <submittedName>
        <fullName evidence="8">Response regulator transcription factor</fullName>
    </submittedName>
</protein>
<dbReference type="Pfam" id="PF00196">
    <property type="entry name" value="GerE"/>
    <property type="match status" value="1"/>
</dbReference>
<accession>A0AA95H7X1</accession>
<feature type="domain" description="HTH luxR-type" evidence="6">
    <location>
        <begin position="165"/>
        <end position="230"/>
    </location>
</feature>
<dbReference type="Pfam" id="PF00072">
    <property type="entry name" value="Response_reg"/>
    <property type="match status" value="1"/>
</dbReference>
<dbReference type="Gene3D" id="1.10.10.10">
    <property type="entry name" value="Winged helix-like DNA-binding domain superfamily/Winged helix DNA-binding domain"/>
    <property type="match status" value="1"/>
</dbReference>
<dbReference type="Proteomes" id="UP001300672">
    <property type="component" value="Chromosome"/>
</dbReference>
<keyword evidence="3" id="KW-0238">DNA-binding</keyword>
<proteinExistence type="predicted"/>
<evidence type="ECO:0000256" key="1">
    <source>
        <dbReference type="ARBA" id="ARBA00022553"/>
    </source>
</evidence>
<feature type="domain" description="Response regulatory" evidence="7">
    <location>
        <begin position="8"/>
        <end position="125"/>
    </location>
</feature>
<dbReference type="SMART" id="SM00448">
    <property type="entry name" value="REC"/>
    <property type="match status" value="1"/>
</dbReference>
<dbReference type="PROSITE" id="PS50110">
    <property type="entry name" value="RESPONSE_REGULATORY"/>
    <property type="match status" value="1"/>
</dbReference>
<dbReference type="PRINTS" id="PR00038">
    <property type="entry name" value="HTHLUXR"/>
</dbReference>
<evidence type="ECO:0000256" key="4">
    <source>
        <dbReference type="ARBA" id="ARBA00023163"/>
    </source>
</evidence>
<dbReference type="CDD" id="cd17535">
    <property type="entry name" value="REC_NarL-like"/>
    <property type="match status" value="1"/>
</dbReference>
<dbReference type="GO" id="GO:0000160">
    <property type="term" value="P:phosphorelay signal transduction system"/>
    <property type="evidence" value="ECO:0007669"/>
    <property type="project" value="InterPro"/>
</dbReference>
<evidence type="ECO:0000313" key="8">
    <source>
        <dbReference type="EMBL" id="WGZ89929.1"/>
    </source>
</evidence>
<dbReference type="PROSITE" id="PS50043">
    <property type="entry name" value="HTH_LUXR_2"/>
    <property type="match status" value="1"/>
</dbReference>
<evidence type="ECO:0000259" key="6">
    <source>
        <dbReference type="PROSITE" id="PS50043"/>
    </source>
</evidence>
<dbReference type="InterPro" id="IPR000792">
    <property type="entry name" value="Tscrpt_reg_LuxR_C"/>
</dbReference>
<dbReference type="GO" id="GO:0006355">
    <property type="term" value="P:regulation of DNA-templated transcription"/>
    <property type="evidence" value="ECO:0007669"/>
    <property type="project" value="InterPro"/>
</dbReference>
<organism evidence="8">
    <name type="scientific">Candidatus Thiocaldithrix dubininis</name>
    <dbReference type="NCBI Taxonomy" id="3080823"/>
    <lineage>
        <taxon>Bacteria</taxon>
        <taxon>Pseudomonadati</taxon>
        <taxon>Pseudomonadota</taxon>
        <taxon>Gammaproteobacteria</taxon>
        <taxon>Thiotrichales</taxon>
        <taxon>Thiotrichaceae</taxon>
        <taxon>Candidatus Thiocaldithrix</taxon>
    </lineage>
</organism>
<dbReference type="PANTHER" id="PTHR43214">
    <property type="entry name" value="TWO-COMPONENT RESPONSE REGULATOR"/>
    <property type="match status" value="1"/>
</dbReference>
<sequence>MRYNNMQHALIVEDIGETGKWLVRVLLISFPDINITLCDSYRSVCDSLNQNQIFNLVLLDINLPDGNGLDLIPSILQHSPHCVIVISTIFDDDEHILQALRLGAKGYLLKDSPEPVFIQKLRGILTGDPPLSPSVARRILRYFQLDTLGKKLETHVENPAPEKTNLITSNALSSREVEVLVLVAKGLSRKEIARLLDLSANTIARYIRDVYQKLDISSRAEAAVEACRLGLINVAN</sequence>
<evidence type="ECO:0000256" key="2">
    <source>
        <dbReference type="ARBA" id="ARBA00023015"/>
    </source>
</evidence>
<dbReference type="InterPro" id="IPR001789">
    <property type="entry name" value="Sig_transdc_resp-reg_receiver"/>
</dbReference>
<dbReference type="InterPro" id="IPR039420">
    <property type="entry name" value="WalR-like"/>
</dbReference>
<name>A0AA95H7X1_9GAMM</name>
<keyword evidence="2" id="KW-0805">Transcription regulation</keyword>
<reference evidence="8" key="1">
    <citation type="journal article" date="2023" name="Int. J. Mol. Sci.">
        <title>Metagenomics Revealed a New Genus 'Candidatus Thiocaldithrix dubininis' gen. nov., sp. nov. and a New Species 'Candidatus Thiothrix putei' sp. nov. in the Family Thiotrichaceae, Some Members of Which Have Traits of Both Na+- and H+-Motive Energetics.</title>
        <authorList>
            <person name="Ravin N.V."/>
            <person name="Muntyan M.S."/>
            <person name="Smolyakov D.D."/>
            <person name="Rudenko T.S."/>
            <person name="Beletsky A.V."/>
            <person name="Mardanov A.V."/>
            <person name="Grabovich M.Y."/>
        </authorList>
    </citation>
    <scope>NUCLEOTIDE SEQUENCE</scope>
    <source>
        <strain evidence="8">GKL-01</strain>
    </source>
</reference>